<dbReference type="Gene3D" id="3.40.50.880">
    <property type="match status" value="1"/>
</dbReference>
<dbReference type="Pfam" id="PF00117">
    <property type="entry name" value="GATase"/>
    <property type="match status" value="1"/>
</dbReference>
<dbReference type="InterPro" id="IPR044992">
    <property type="entry name" value="ChyE-like"/>
</dbReference>
<dbReference type="PROSITE" id="PS51273">
    <property type="entry name" value="GATASE_TYPE_1"/>
    <property type="match status" value="1"/>
</dbReference>
<feature type="domain" description="Glutamine amidotransferase" evidence="1">
    <location>
        <begin position="50"/>
        <end position="190"/>
    </location>
</feature>
<dbReference type="OrthoDB" id="7365442at2"/>
<evidence type="ECO:0000259" key="1">
    <source>
        <dbReference type="Pfam" id="PF00117"/>
    </source>
</evidence>
<dbReference type="Proteomes" id="UP000076335">
    <property type="component" value="Unassembled WGS sequence"/>
</dbReference>
<keyword evidence="2" id="KW-0315">Glutamine amidotransferase</keyword>
<reference evidence="2 3" key="1">
    <citation type="submission" date="2015-12" db="EMBL/GenBank/DDBJ databases">
        <title>Genome sequence of Thalassospira lucentensis MCCC 1A02072.</title>
        <authorList>
            <person name="Lu L."/>
            <person name="Lai Q."/>
            <person name="Shao Z."/>
            <person name="Qian P."/>
        </authorList>
    </citation>
    <scope>NUCLEOTIDE SEQUENCE [LARGE SCALE GENOMIC DNA]</scope>
    <source>
        <strain evidence="2 3">MCCC 1A02072</strain>
    </source>
</reference>
<dbReference type="InterPro" id="IPR017926">
    <property type="entry name" value="GATASE"/>
</dbReference>
<protein>
    <submittedName>
        <fullName evidence="2">Glutamine amidotransferase</fullName>
    </submittedName>
</protein>
<dbReference type="PANTHER" id="PTHR42695">
    <property type="entry name" value="GLUTAMINE AMIDOTRANSFERASE YLR126C-RELATED"/>
    <property type="match status" value="1"/>
</dbReference>
<dbReference type="SUPFAM" id="SSF52317">
    <property type="entry name" value="Class I glutamine amidotransferase-like"/>
    <property type="match status" value="1"/>
</dbReference>
<evidence type="ECO:0000313" key="3">
    <source>
        <dbReference type="Proteomes" id="UP000076335"/>
    </source>
</evidence>
<dbReference type="GO" id="GO:0005829">
    <property type="term" value="C:cytosol"/>
    <property type="evidence" value="ECO:0007669"/>
    <property type="project" value="TreeGrafter"/>
</dbReference>
<dbReference type="AlphaFoldDB" id="A0A154LB78"/>
<proteinExistence type="predicted"/>
<gene>
    <name evidence="2" type="ORF">AUP42_09095</name>
</gene>
<comment type="caution">
    <text evidence="2">The sequence shown here is derived from an EMBL/GenBank/DDBJ whole genome shotgun (WGS) entry which is preliminary data.</text>
</comment>
<name>A0A154LB78_9PROT</name>
<evidence type="ECO:0000313" key="2">
    <source>
        <dbReference type="EMBL" id="KZB69045.1"/>
    </source>
</evidence>
<accession>A0A154LB78</accession>
<dbReference type="CDD" id="cd01741">
    <property type="entry name" value="GATase1_1"/>
    <property type="match status" value="1"/>
</dbReference>
<keyword evidence="2" id="KW-0808">Transferase</keyword>
<dbReference type="PANTHER" id="PTHR42695:SF5">
    <property type="entry name" value="GLUTAMINE AMIDOTRANSFERASE YLR126C-RELATED"/>
    <property type="match status" value="1"/>
</dbReference>
<dbReference type="GO" id="GO:0016740">
    <property type="term" value="F:transferase activity"/>
    <property type="evidence" value="ECO:0007669"/>
    <property type="project" value="UniProtKB-KW"/>
</dbReference>
<organism evidence="2 3">
    <name type="scientific">Thalassospira lucentensis</name>
    <dbReference type="NCBI Taxonomy" id="168935"/>
    <lineage>
        <taxon>Bacteria</taxon>
        <taxon>Pseudomonadati</taxon>
        <taxon>Pseudomonadota</taxon>
        <taxon>Alphaproteobacteria</taxon>
        <taxon>Rhodospirillales</taxon>
        <taxon>Thalassospiraceae</taxon>
        <taxon>Thalassospira</taxon>
    </lineage>
</organism>
<dbReference type="InterPro" id="IPR029062">
    <property type="entry name" value="Class_I_gatase-like"/>
</dbReference>
<dbReference type="RefSeq" id="WP_062948025.1">
    <property type="nucleotide sequence ID" value="NZ_LPVY01000002.1"/>
</dbReference>
<sequence>MNELSPVKRVLMVFNSATGQPGRVGAVLRRYGYEFDIRRPGEGDALPTDMAGYHLAIVFGGPMSANDDHEANVARIMEWLPHVVNSNAMYLGICLGAQLMARHLGASVSPRSDGMTEIGYYPVEATEAGRDLFPNEMMVYHWHSEGFELPDGAELMARGSIFPNQAYHIDNRIWGIQFHPEVDDETHERWLAKSAEKTERPNGQTPDQQRAGRAKYDAAFGAWFEGFATRVLIDERVIIVDSSLGACSV</sequence>
<dbReference type="EMBL" id="LPVY01000002">
    <property type="protein sequence ID" value="KZB69045.1"/>
    <property type="molecule type" value="Genomic_DNA"/>
</dbReference>